<dbReference type="PATRIC" id="fig|1609559.3.peg.546"/>
<dbReference type="KEGG" id="pyc:TQ32_02675"/>
<dbReference type="OrthoDB" id="103641at2157"/>
<evidence type="ECO:0000313" key="2">
    <source>
        <dbReference type="Proteomes" id="UP000070587"/>
    </source>
</evidence>
<evidence type="ECO:0000313" key="1">
    <source>
        <dbReference type="EMBL" id="AMM53514.1"/>
    </source>
</evidence>
<reference evidence="1 2" key="2">
    <citation type="journal article" date="2016" name="Int. J. Syst. Evol. Microbiol.">
        <title>Pyrococcus kukulkanii sp. nov., a hyperthermophilic, piezophilic archaeon isolated from a deep-sea hydrothermal vent.</title>
        <authorList>
            <person name="Callac N."/>
            <person name="Oger P."/>
            <person name="Lesongeur F."/>
            <person name="Rattray J.E."/>
            <person name="Vannier P."/>
            <person name="Michoud G."/>
            <person name="Beauverger M."/>
            <person name="Gayet N."/>
            <person name="Rouxel O."/>
            <person name="Jebbar M."/>
            <person name="Godfroy A."/>
        </authorList>
    </citation>
    <scope>NUCLEOTIDE SEQUENCE [LARGE SCALE GENOMIC DNA]</scope>
    <source>
        <strain evidence="1 2">NCB100</strain>
    </source>
</reference>
<gene>
    <name evidence="1" type="ORF">TQ32_02675</name>
</gene>
<dbReference type="EMBL" id="CP010835">
    <property type="protein sequence ID" value="AMM53514.1"/>
    <property type="molecule type" value="Genomic_DNA"/>
</dbReference>
<proteinExistence type="predicted"/>
<dbReference type="STRING" id="1609559.TQ32_02675"/>
<name>A0A127B8A3_9EURY</name>
<accession>A0A127B8A3</accession>
<dbReference type="Proteomes" id="UP000070587">
    <property type="component" value="Chromosome"/>
</dbReference>
<evidence type="ECO:0008006" key="3">
    <source>
        <dbReference type="Google" id="ProtNLM"/>
    </source>
</evidence>
<organism evidence="1 2">
    <name type="scientific">Pyrococcus kukulkanii</name>
    <dbReference type="NCBI Taxonomy" id="1609559"/>
    <lineage>
        <taxon>Archaea</taxon>
        <taxon>Methanobacteriati</taxon>
        <taxon>Methanobacteriota</taxon>
        <taxon>Thermococci</taxon>
        <taxon>Thermococcales</taxon>
        <taxon>Thermococcaceae</taxon>
        <taxon>Pyrococcus</taxon>
    </lineage>
</organism>
<protein>
    <recommendedName>
        <fullName evidence="3">Glycerophosphoryl diester phosphodiesterase membrane domain-containing protein</fullName>
    </recommendedName>
</protein>
<dbReference type="RefSeq" id="WP_068320759.1">
    <property type="nucleotide sequence ID" value="NZ_CP010835.1"/>
</dbReference>
<sequence length="293" mass="31820">MVAIKSFGEAVSFLTSNPRVILVPLIFLLILAPINTYVQKDNVLKSLENLEKGSIILEEHGANEELTSEQLRALLIVALLYMLFLSAAQYSVTIYTHRRRLGEDLGIGDALISGLENVIPAFIVTLISVIILGLIAIIIAVPFSIIIGIGAIGGSEGMITVGMLALLAVEFFAITFFGGAASVIFPAYVVNNSIRRGIEEFLLPLRKPKSTLGFGLLLMLTVFTLYIVASIFVFLPLIFSRSLAGLLLGALLQAPVMALLHAFTSVASLSFYENLREELLNQAQSIMTDVRTY</sequence>
<dbReference type="AlphaFoldDB" id="A0A127B8A3"/>
<reference evidence="2" key="1">
    <citation type="submission" date="2015-02" db="EMBL/GenBank/DDBJ databases">
        <title>Pyrococcus kukulkanii sp. nov., a novel hyperthermophilic archaeon isolated from a deep-sea hydrothermal vent at the Guaymas Basin.</title>
        <authorList>
            <person name="Oger P.M."/>
            <person name="Callac N."/>
            <person name="Jebbar M."/>
            <person name="Godfroy A."/>
        </authorList>
    </citation>
    <scope>NUCLEOTIDE SEQUENCE [LARGE SCALE GENOMIC DNA]</scope>
    <source>
        <strain evidence="2">NCB100</strain>
    </source>
</reference>
<dbReference type="GeneID" id="28490703"/>